<dbReference type="Proteomes" id="UP000245119">
    <property type="component" value="Linkage Group LG12"/>
</dbReference>
<comment type="caution">
    <text evidence="2">The sequence shown here is derived from an EMBL/GenBank/DDBJ whole genome shotgun (WGS) entry which is preliminary data.</text>
</comment>
<evidence type="ECO:0000313" key="3">
    <source>
        <dbReference type="Proteomes" id="UP000245119"/>
    </source>
</evidence>
<dbReference type="EMBL" id="PZQS01000012">
    <property type="protein sequence ID" value="PVD21150.1"/>
    <property type="molecule type" value="Genomic_DNA"/>
</dbReference>
<evidence type="ECO:0000256" key="1">
    <source>
        <dbReference type="SAM" id="MobiDB-lite"/>
    </source>
</evidence>
<dbReference type="PANTHER" id="PTHR16230:SF3">
    <property type="entry name" value="BIOGENESIS OF LYSOSOMAL ORGANELLES COMPLEX-1, SUBUNIT 4, CAPPUCCINO"/>
    <property type="match status" value="1"/>
</dbReference>
<feature type="region of interest" description="Disordered" evidence="1">
    <location>
        <begin position="85"/>
        <end position="106"/>
    </location>
</feature>
<keyword evidence="3" id="KW-1185">Reference proteome</keyword>
<proteinExistence type="predicted"/>
<organism evidence="2 3">
    <name type="scientific">Pomacea canaliculata</name>
    <name type="common">Golden apple snail</name>
    <dbReference type="NCBI Taxonomy" id="400727"/>
    <lineage>
        <taxon>Eukaryota</taxon>
        <taxon>Metazoa</taxon>
        <taxon>Spiralia</taxon>
        <taxon>Lophotrochozoa</taxon>
        <taxon>Mollusca</taxon>
        <taxon>Gastropoda</taxon>
        <taxon>Caenogastropoda</taxon>
        <taxon>Architaenioglossa</taxon>
        <taxon>Ampullarioidea</taxon>
        <taxon>Ampullariidae</taxon>
        <taxon>Pomacea</taxon>
    </lineage>
</organism>
<dbReference type="PANTHER" id="PTHR16230">
    <property type="entry name" value="CAPPUCCINO"/>
    <property type="match status" value="1"/>
</dbReference>
<reference evidence="2 3" key="1">
    <citation type="submission" date="2018-04" db="EMBL/GenBank/DDBJ databases">
        <title>The genome of golden apple snail Pomacea canaliculata provides insight into stress tolerance and invasive adaptation.</title>
        <authorList>
            <person name="Liu C."/>
            <person name="Liu B."/>
            <person name="Ren Y."/>
            <person name="Zhang Y."/>
            <person name="Wang H."/>
            <person name="Li S."/>
            <person name="Jiang F."/>
            <person name="Yin L."/>
            <person name="Zhang G."/>
            <person name="Qian W."/>
            <person name="Fan W."/>
        </authorList>
    </citation>
    <scope>NUCLEOTIDE SEQUENCE [LARGE SCALE GENOMIC DNA]</scope>
    <source>
        <strain evidence="2">SZHN2017</strain>
        <tissue evidence="2">Muscle</tissue>
    </source>
</reference>
<sequence length="162" mass="17894">MLTKLEEFCGLVDMIRSDTSLCLTKTMPEIEAKCKEMNDIFTHIDHLEAFVSVVKKDVSAMEESVSKAESELSTSSLMQRLSTFMSRKPSSDVRRPQQKPQFNPPHIFHTEKYINTSLDIGSSADTNVSSSTTATGDIDASYVENADTSSTDTKVKPEEGSS</sequence>
<feature type="compositionally biased region" description="Polar residues" evidence="1">
    <location>
        <begin position="121"/>
        <end position="135"/>
    </location>
</feature>
<evidence type="ECO:0008006" key="4">
    <source>
        <dbReference type="Google" id="ProtNLM"/>
    </source>
</evidence>
<evidence type="ECO:0000313" key="2">
    <source>
        <dbReference type="EMBL" id="PVD21150.1"/>
    </source>
</evidence>
<feature type="region of interest" description="Disordered" evidence="1">
    <location>
        <begin position="121"/>
        <end position="162"/>
    </location>
</feature>
<dbReference type="InterPro" id="IPR024857">
    <property type="entry name" value="Cappuccino"/>
</dbReference>
<dbReference type="AlphaFoldDB" id="A0A2T7NJ02"/>
<dbReference type="STRING" id="400727.A0A2T7NJ02"/>
<dbReference type="GO" id="GO:0031083">
    <property type="term" value="C:BLOC-1 complex"/>
    <property type="evidence" value="ECO:0007669"/>
    <property type="project" value="TreeGrafter"/>
</dbReference>
<accession>A0A2T7NJ02</accession>
<name>A0A2T7NJ02_POMCA</name>
<gene>
    <name evidence="2" type="ORF">C0Q70_19317</name>
</gene>
<feature type="compositionally biased region" description="Basic and acidic residues" evidence="1">
    <location>
        <begin position="153"/>
        <end position="162"/>
    </location>
</feature>
<protein>
    <recommendedName>
        <fullName evidence="4">Biogenesis of lysosome-related organelles complex 1 subunit 4</fullName>
    </recommendedName>
</protein>
<dbReference type="OrthoDB" id="2372305at2759"/>